<dbReference type="AlphaFoldDB" id="A0A9W7EUF6"/>
<evidence type="ECO:0000313" key="1">
    <source>
        <dbReference type="EMBL" id="GMH92133.1"/>
    </source>
</evidence>
<evidence type="ECO:0000313" key="2">
    <source>
        <dbReference type="Proteomes" id="UP001165160"/>
    </source>
</evidence>
<name>A0A9W7EUF6_9STRA</name>
<accession>A0A9W7EUF6</accession>
<comment type="caution">
    <text evidence="1">The sequence shown here is derived from an EMBL/GenBank/DDBJ whole genome shotgun (WGS) entry which is preliminary data.</text>
</comment>
<gene>
    <name evidence="1" type="ORF">TrVE_jg8921</name>
</gene>
<dbReference type="Proteomes" id="UP001165160">
    <property type="component" value="Unassembled WGS sequence"/>
</dbReference>
<sequence>MADPVDSDGDGFADEIKMVSDCSSAALCSHESLQFKCEAGLYAKYSTVTFDDTATCLTLAECQARTDCGDECLALTLAPTPAPTGSPTEDNTVVTDCSGMAM</sequence>
<organism evidence="1 2">
    <name type="scientific">Triparma verrucosa</name>
    <dbReference type="NCBI Taxonomy" id="1606542"/>
    <lineage>
        <taxon>Eukaryota</taxon>
        <taxon>Sar</taxon>
        <taxon>Stramenopiles</taxon>
        <taxon>Ochrophyta</taxon>
        <taxon>Bolidophyceae</taxon>
        <taxon>Parmales</taxon>
        <taxon>Triparmaceae</taxon>
        <taxon>Triparma</taxon>
    </lineage>
</organism>
<reference evidence="2" key="1">
    <citation type="journal article" date="2023" name="Commun. Biol.">
        <title>Genome analysis of Parmales, the sister group of diatoms, reveals the evolutionary specialization of diatoms from phago-mixotrophs to photoautotrophs.</title>
        <authorList>
            <person name="Ban H."/>
            <person name="Sato S."/>
            <person name="Yoshikawa S."/>
            <person name="Yamada K."/>
            <person name="Nakamura Y."/>
            <person name="Ichinomiya M."/>
            <person name="Sato N."/>
            <person name="Blanc-Mathieu R."/>
            <person name="Endo H."/>
            <person name="Kuwata A."/>
            <person name="Ogata H."/>
        </authorList>
    </citation>
    <scope>NUCLEOTIDE SEQUENCE [LARGE SCALE GENOMIC DNA]</scope>
    <source>
        <strain evidence="2">NIES 3699</strain>
    </source>
</reference>
<protein>
    <submittedName>
        <fullName evidence="1">Uncharacterized protein</fullName>
    </submittedName>
</protein>
<keyword evidence="2" id="KW-1185">Reference proteome</keyword>
<dbReference type="EMBL" id="BRXX01000124">
    <property type="protein sequence ID" value="GMH92133.1"/>
    <property type="molecule type" value="Genomic_DNA"/>
</dbReference>
<proteinExistence type="predicted"/>